<evidence type="ECO:0000313" key="1">
    <source>
        <dbReference type="EMBL" id="QNP56894.1"/>
    </source>
</evidence>
<dbReference type="InterPro" id="IPR019639">
    <property type="entry name" value="DUF2505"/>
</dbReference>
<proteinExistence type="predicted"/>
<protein>
    <submittedName>
        <fullName evidence="1">DUF2505 domain-containing protein</fullName>
    </submittedName>
</protein>
<accession>A0A7H0H8M8</accession>
<dbReference type="Proteomes" id="UP000516117">
    <property type="component" value="Chromosome"/>
</dbReference>
<dbReference type="KEGG" id="tdf:H9L22_06010"/>
<dbReference type="RefSeq" id="WP_187721993.1">
    <property type="nucleotide sequence ID" value="NZ_BAABBL010000003.1"/>
</dbReference>
<sequence>MRLAYHHVYAAAPERVVALFRTQGFIEDVAAHAGALEHAVSIQGDTTTLIMVLPVPEHLTKFVGSSLRLEQVFTFGVAEPDGTVNGAVKGSVPGMPVDIDAVAVLRPVAATTEAEFTGELRVRIPLVGKKVEAQVEPFVRDAFAGLERRAADWLTR</sequence>
<dbReference type="EMBL" id="CP060789">
    <property type="protein sequence ID" value="QNP56894.1"/>
    <property type="molecule type" value="Genomic_DNA"/>
</dbReference>
<dbReference type="AlphaFoldDB" id="A0A7H0H8M8"/>
<keyword evidence="2" id="KW-1185">Reference proteome</keyword>
<dbReference type="Pfam" id="PF10698">
    <property type="entry name" value="DUF2505"/>
    <property type="match status" value="1"/>
</dbReference>
<name>A0A7H0H8M8_9ACTN</name>
<reference evidence="1 2" key="1">
    <citation type="submission" date="2020-08" db="EMBL/GenBank/DDBJ databases">
        <title>Genome sequence of Tessaracoccus defluvii JCM 17540T.</title>
        <authorList>
            <person name="Hyun D.-W."/>
            <person name="Bae J.-W."/>
        </authorList>
    </citation>
    <scope>NUCLEOTIDE SEQUENCE [LARGE SCALE GENOMIC DNA]</scope>
    <source>
        <strain evidence="1 2">JCM 17540</strain>
    </source>
</reference>
<evidence type="ECO:0000313" key="2">
    <source>
        <dbReference type="Proteomes" id="UP000516117"/>
    </source>
</evidence>
<organism evidence="1 2">
    <name type="scientific">Tessaracoccus defluvii</name>
    <dbReference type="NCBI Taxonomy" id="1285901"/>
    <lineage>
        <taxon>Bacteria</taxon>
        <taxon>Bacillati</taxon>
        <taxon>Actinomycetota</taxon>
        <taxon>Actinomycetes</taxon>
        <taxon>Propionibacteriales</taxon>
        <taxon>Propionibacteriaceae</taxon>
        <taxon>Tessaracoccus</taxon>
    </lineage>
</organism>
<gene>
    <name evidence="1" type="ORF">H9L22_06010</name>
</gene>